<organism evidence="8 9">
    <name type="scientific">Streptomyces celluloflavus</name>
    <dbReference type="NCBI Taxonomy" id="58344"/>
    <lineage>
        <taxon>Bacteria</taxon>
        <taxon>Bacillati</taxon>
        <taxon>Actinomycetota</taxon>
        <taxon>Actinomycetes</taxon>
        <taxon>Kitasatosporales</taxon>
        <taxon>Streptomycetaceae</taxon>
        <taxon>Streptomyces</taxon>
    </lineage>
</organism>
<name>A0ABW7RN43_9ACTN</name>
<dbReference type="CDD" id="cd00761">
    <property type="entry name" value="Glyco_tranf_GTA_type"/>
    <property type="match status" value="1"/>
</dbReference>
<comment type="similarity">
    <text evidence="2">Belongs to the CDP-glycerol glycerophosphotransferase family.</text>
</comment>
<dbReference type="Pfam" id="PF04464">
    <property type="entry name" value="Glyphos_transf"/>
    <property type="match status" value="1"/>
</dbReference>
<dbReference type="Pfam" id="PF00535">
    <property type="entry name" value="Glycos_transf_2"/>
    <property type="match status" value="1"/>
</dbReference>
<keyword evidence="4" id="KW-0808">Transferase</keyword>
<dbReference type="PANTHER" id="PTHR37316:SF3">
    <property type="entry name" value="TEICHOIC ACID GLYCEROL-PHOSPHATE TRANSFERASE"/>
    <property type="match status" value="1"/>
</dbReference>
<dbReference type="RefSeq" id="WP_367431597.1">
    <property type="nucleotide sequence ID" value="NZ_CP108413.1"/>
</dbReference>
<dbReference type="Gene3D" id="3.40.50.12580">
    <property type="match status" value="1"/>
</dbReference>
<comment type="caution">
    <text evidence="8">The sequence shown here is derived from an EMBL/GenBank/DDBJ whole genome shotgun (WGS) entry which is preliminary data.</text>
</comment>
<dbReference type="InterPro" id="IPR043148">
    <property type="entry name" value="TagF_C"/>
</dbReference>
<keyword evidence="5" id="KW-0777">Teichoic acid biosynthesis</keyword>
<evidence type="ECO:0000259" key="7">
    <source>
        <dbReference type="Pfam" id="PF00535"/>
    </source>
</evidence>
<proteinExistence type="inferred from homology"/>
<dbReference type="PANTHER" id="PTHR37316">
    <property type="entry name" value="TEICHOIC ACID GLYCEROL-PHOSPHATE PRIMASE"/>
    <property type="match status" value="1"/>
</dbReference>
<dbReference type="InterPro" id="IPR001173">
    <property type="entry name" value="Glyco_trans_2-like"/>
</dbReference>
<sequence>MPRFSVIVPARSVQGFLRGCLRSVLGQPFTDLELIAVDDCSADAGGAIIDEYAGRDPRVLPVHLARAGGAGPARNAGAARARGDYLLFLDGDDTLAPDALTAIDRRLRATGDPDVLLWDHERTDVWERVRPGGDGEFLAAAAGAAASGAAGVFTAVERPAVLGVLPAAWNRAVRRDVWCERAFAFADGPYEDLPVAFETLLTADRIAALDRVCVTWRRRRRGSASTTPGRHHLVAVDRYDELLARVARHPHAATLAPVLHGEAARHLLAILTDSARITPADRADFHRAAARTLRRHRPPGAPLPAGLGSYGGFRSLRGADVLRRTAAERLRTRREAATRTAYERYYRLQLRRPVDDDLVLYGAYGSRGVYCNPAAVYRKAREIAPQLHGVWAVRERDRAGVPAGVDHVVVGSRRYWEVLARAKYLVNNADFGGPFHKRREQIYLQTHHGTPLKTMGMDLRRYPAAAAGVSFTRLLDHADQWDYSLSANQHSGEIWERVYPSGYETLPTGYPRNDAFFTATAADVRALRARLGILPGTTAVLYAPTHRDYTRGFTPPLDLERLSRNLGPGHQLLVRAHPYYGPDPRLAALQDAGTLLDVSRYPSVEELCLASDALLCDFSSLLFDYACLDRPIVVHSGDWETYRLARGVYVDLLSGEPGDTPGVVADDENSLADAFHSGRWAGSRAARLRAAFRDRFCPYDDGQAAERVVRRVLLGEDELLPPLPAAERTAAPAPAAAEDAGRLLGAGV</sequence>
<comment type="subcellular location">
    <subcellularLocation>
        <location evidence="1">Cell membrane</location>
        <topology evidence="1">Peripheral membrane protein</topology>
    </subcellularLocation>
</comment>
<reference evidence="8 9" key="1">
    <citation type="submission" date="2024-10" db="EMBL/GenBank/DDBJ databases">
        <title>The Natural Products Discovery Center: Release of the First 8490 Sequenced Strains for Exploring Actinobacteria Biosynthetic Diversity.</title>
        <authorList>
            <person name="Kalkreuter E."/>
            <person name="Kautsar S.A."/>
            <person name="Yang D."/>
            <person name="Bader C.D."/>
            <person name="Teijaro C.N."/>
            <person name="Fluegel L."/>
            <person name="Davis C.M."/>
            <person name="Simpson J.R."/>
            <person name="Lauterbach L."/>
            <person name="Steele A.D."/>
            <person name="Gui C."/>
            <person name="Meng S."/>
            <person name="Li G."/>
            <person name="Viehrig K."/>
            <person name="Ye F."/>
            <person name="Su P."/>
            <person name="Kiefer A.F."/>
            <person name="Nichols A."/>
            <person name="Cepeda A.J."/>
            <person name="Yan W."/>
            <person name="Fan B."/>
            <person name="Jiang Y."/>
            <person name="Adhikari A."/>
            <person name="Zheng C.-J."/>
            <person name="Schuster L."/>
            <person name="Cowan T.M."/>
            <person name="Smanski M.J."/>
            <person name="Chevrette M.G."/>
            <person name="De Carvalho L.P.S."/>
            <person name="Shen B."/>
        </authorList>
    </citation>
    <scope>NUCLEOTIDE SEQUENCE [LARGE SCALE GENOMIC DNA]</scope>
    <source>
        <strain evidence="8 9">NPDC018013</strain>
    </source>
</reference>
<gene>
    <name evidence="8" type="ORF">ACH4GP_34910</name>
</gene>
<dbReference type="InterPro" id="IPR029044">
    <property type="entry name" value="Nucleotide-diphossugar_trans"/>
</dbReference>
<keyword evidence="6" id="KW-0472">Membrane</keyword>
<evidence type="ECO:0000313" key="9">
    <source>
        <dbReference type="Proteomes" id="UP001610990"/>
    </source>
</evidence>
<accession>A0ABW7RN43</accession>
<protein>
    <submittedName>
        <fullName evidence="8">Bifunctional glycosyltransferase family 2 protein/CDP-glycerol:glycerophosphate glycerophosphotransferase</fullName>
    </submittedName>
</protein>
<evidence type="ECO:0000256" key="1">
    <source>
        <dbReference type="ARBA" id="ARBA00004202"/>
    </source>
</evidence>
<dbReference type="Gene3D" id="3.40.50.11820">
    <property type="match status" value="1"/>
</dbReference>
<evidence type="ECO:0000256" key="2">
    <source>
        <dbReference type="ARBA" id="ARBA00010488"/>
    </source>
</evidence>
<dbReference type="InterPro" id="IPR043149">
    <property type="entry name" value="TagF_N"/>
</dbReference>
<dbReference type="InterPro" id="IPR051612">
    <property type="entry name" value="Teichoic_Acid_Biosynth"/>
</dbReference>
<dbReference type="SUPFAM" id="SSF53756">
    <property type="entry name" value="UDP-Glycosyltransferase/glycogen phosphorylase"/>
    <property type="match status" value="1"/>
</dbReference>
<dbReference type="Proteomes" id="UP001610990">
    <property type="component" value="Unassembled WGS sequence"/>
</dbReference>
<dbReference type="InterPro" id="IPR007554">
    <property type="entry name" value="Glycerophosphate_synth"/>
</dbReference>
<evidence type="ECO:0000313" key="8">
    <source>
        <dbReference type="EMBL" id="MFH8589508.1"/>
    </source>
</evidence>
<dbReference type="Gene3D" id="3.90.550.10">
    <property type="entry name" value="Spore Coat Polysaccharide Biosynthesis Protein SpsA, Chain A"/>
    <property type="match status" value="1"/>
</dbReference>
<feature type="domain" description="Glycosyltransferase 2-like" evidence="7">
    <location>
        <begin position="5"/>
        <end position="108"/>
    </location>
</feature>
<evidence type="ECO:0000256" key="4">
    <source>
        <dbReference type="ARBA" id="ARBA00022679"/>
    </source>
</evidence>
<evidence type="ECO:0000256" key="6">
    <source>
        <dbReference type="ARBA" id="ARBA00023136"/>
    </source>
</evidence>
<evidence type="ECO:0000256" key="5">
    <source>
        <dbReference type="ARBA" id="ARBA00022944"/>
    </source>
</evidence>
<keyword evidence="9" id="KW-1185">Reference proteome</keyword>
<dbReference type="EMBL" id="JBIRGH010000033">
    <property type="protein sequence ID" value="MFH8589508.1"/>
    <property type="molecule type" value="Genomic_DNA"/>
</dbReference>
<keyword evidence="3" id="KW-1003">Cell membrane</keyword>
<evidence type="ECO:0000256" key="3">
    <source>
        <dbReference type="ARBA" id="ARBA00022475"/>
    </source>
</evidence>
<dbReference type="SUPFAM" id="SSF53448">
    <property type="entry name" value="Nucleotide-diphospho-sugar transferases"/>
    <property type="match status" value="1"/>
</dbReference>